<keyword evidence="2" id="KW-1185">Reference proteome</keyword>
<proteinExistence type="predicted"/>
<gene>
    <name evidence="1" type="ORF">Sjap_025915</name>
</gene>
<dbReference type="EMBL" id="JBBNAE010000011">
    <property type="protein sequence ID" value="KAK9085504.1"/>
    <property type="molecule type" value="Genomic_DNA"/>
</dbReference>
<protein>
    <submittedName>
        <fullName evidence="1">Uncharacterized protein</fullName>
    </submittedName>
</protein>
<dbReference type="AlphaFoldDB" id="A0AAP0E2M7"/>
<reference evidence="1 2" key="1">
    <citation type="submission" date="2024-01" db="EMBL/GenBank/DDBJ databases">
        <title>Genome assemblies of Stephania.</title>
        <authorList>
            <person name="Yang L."/>
        </authorList>
    </citation>
    <scope>NUCLEOTIDE SEQUENCE [LARGE SCALE GENOMIC DNA]</scope>
    <source>
        <strain evidence="1">QJT</strain>
        <tissue evidence="1">Leaf</tissue>
    </source>
</reference>
<accession>A0AAP0E2M7</accession>
<evidence type="ECO:0000313" key="2">
    <source>
        <dbReference type="Proteomes" id="UP001417504"/>
    </source>
</evidence>
<name>A0AAP0E2M7_9MAGN</name>
<organism evidence="1 2">
    <name type="scientific">Stephania japonica</name>
    <dbReference type="NCBI Taxonomy" id="461633"/>
    <lineage>
        <taxon>Eukaryota</taxon>
        <taxon>Viridiplantae</taxon>
        <taxon>Streptophyta</taxon>
        <taxon>Embryophyta</taxon>
        <taxon>Tracheophyta</taxon>
        <taxon>Spermatophyta</taxon>
        <taxon>Magnoliopsida</taxon>
        <taxon>Ranunculales</taxon>
        <taxon>Menispermaceae</taxon>
        <taxon>Menispermoideae</taxon>
        <taxon>Cissampelideae</taxon>
        <taxon>Stephania</taxon>
    </lineage>
</organism>
<comment type="caution">
    <text evidence="1">The sequence shown here is derived from an EMBL/GenBank/DDBJ whole genome shotgun (WGS) entry which is preliminary data.</text>
</comment>
<evidence type="ECO:0000313" key="1">
    <source>
        <dbReference type="EMBL" id="KAK9085504.1"/>
    </source>
</evidence>
<sequence length="63" mass="7285">MPDHRCCRSSPPHERLSLSLSLSHPLCVSLVLKENLGFMCFFSFKREFRVSNLFILSLVPFTL</sequence>
<dbReference type="Proteomes" id="UP001417504">
    <property type="component" value="Unassembled WGS sequence"/>
</dbReference>